<dbReference type="GO" id="GO:0008270">
    <property type="term" value="F:zinc ion binding"/>
    <property type="evidence" value="ECO:0007669"/>
    <property type="project" value="UniProtKB-KW"/>
</dbReference>
<accession>C5P715</accession>
<keyword evidence="1" id="KW-0479">Metal-binding</keyword>
<name>C5P715_COCP7</name>
<evidence type="ECO:0000313" key="4">
    <source>
        <dbReference type="EMBL" id="EER27215.1"/>
    </source>
</evidence>
<feature type="region of interest" description="Disordered" evidence="2">
    <location>
        <begin position="365"/>
        <end position="406"/>
    </location>
</feature>
<organism evidence="4 5">
    <name type="scientific">Coccidioides posadasii (strain C735)</name>
    <name type="common">Valley fever fungus</name>
    <dbReference type="NCBI Taxonomy" id="222929"/>
    <lineage>
        <taxon>Eukaryota</taxon>
        <taxon>Fungi</taxon>
        <taxon>Dikarya</taxon>
        <taxon>Ascomycota</taxon>
        <taxon>Pezizomycotina</taxon>
        <taxon>Eurotiomycetes</taxon>
        <taxon>Eurotiomycetidae</taxon>
        <taxon>Onygenales</taxon>
        <taxon>Onygenaceae</taxon>
        <taxon>Coccidioides</taxon>
    </lineage>
</organism>
<dbReference type="OrthoDB" id="1711136at2759"/>
<feature type="compositionally biased region" description="Basic residues" evidence="2">
    <location>
        <begin position="93"/>
        <end position="103"/>
    </location>
</feature>
<dbReference type="VEuPathDB" id="FungiDB:CPC735_025510"/>
<keyword evidence="1" id="KW-0862">Zinc</keyword>
<dbReference type="HOGENOM" id="CLU_455080_0_0_1"/>
<comment type="caution">
    <text evidence="4">The sequence shown here is derived from an EMBL/GenBank/DDBJ whole genome shotgun (WGS) entry which is preliminary data.</text>
</comment>
<feature type="compositionally biased region" description="Polar residues" evidence="2">
    <location>
        <begin position="262"/>
        <end position="301"/>
    </location>
</feature>
<protein>
    <submittedName>
        <fullName evidence="4">C3HC4 type (RING finger) zinc finger containing protein</fullName>
    </submittedName>
</protein>
<feature type="region of interest" description="Disordered" evidence="2">
    <location>
        <begin position="506"/>
        <end position="525"/>
    </location>
</feature>
<feature type="compositionally biased region" description="Low complexity" evidence="2">
    <location>
        <begin position="178"/>
        <end position="192"/>
    </location>
</feature>
<evidence type="ECO:0000256" key="2">
    <source>
        <dbReference type="SAM" id="MobiDB-lite"/>
    </source>
</evidence>
<evidence type="ECO:0000313" key="5">
    <source>
        <dbReference type="Proteomes" id="UP000009084"/>
    </source>
</evidence>
<dbReference type="PANTHER" id="PTHR22696">
    <property type="entry name" value="E3 UBIQUITIN-PROTEIN LIGASE RNF26"/>
    <property type="match status" value="1"/>
</dbReference>
<dbReference type="SMART" id="SM00184">
    <property type="entry name" value="RING"/>
    <property type="match status" value="1"/>
</dbReference>
<dbReference type="InterPro" id="IPR001841">
    <property type="entry name" value="Znf_RING"/>
</dbReference>
<reference evidence="4 5" key="1">
    <citation type="journal article" date="2009" name="Genome Res.">
        <title>Comparative genomic analyses of the human fungal pathogens Coccidioides and their relatives.</title>
        <authorList>
            <person name="Sharpton T.J."/>
            <person name="Stajich J.E."/>
            <person name="Rounsley S.D."/>
            <person name="Gardner M.J."/>
            <person name="Wortman J.R."/>
            <person name="Jordar V.S."/>
            <person name="Maiti R."/>
            <person name="Kodira C.D."/>
            <person name="Neafsey D.E."/>
            <person name="Zeng Q."/>
            <person name="Hung C.-Y."/>
            <person name="McMahan C."/>
            <person name="Muszewska A."/>
            <person name="Grynberg M."/>
            <person name="Mandel M.A."/>
            <person name="Kellner E.M."/>
            <person name="Barker B.M."/>
            <person name="Galgiani J.N."/>
            <person name="Orbach M.J."/>
            <person name="Kirkland T.N."/>
            <person name="Cole G.T."/>
            <person name="Henn M.R."/>
            <person name="Birren B.W."/>
            <person name="Taylor J.W."/>
        </authorList>
    </citation>
    <scope>NUCLEOTIDE SEQUENCE [LARGE SCALE GENOMIC DNA]</scope>
    <source>
        <strain evidence="5">C735</strain>
    </source>
</reference>
<dbReference type="GO" id="GO:0061630">
    <property type="term" value="F:ubiquitin protein ligase activity"/>
    <property type="evidence" value="ECO:0007669"/>
    <property type="project" value="TreeGrafter"/>
</dbReference>
<feature type="compositionally biased region" description="Polar residues" evidence="2">
    <location>
        <begin position="18"/>
        <end position="29"/>
    </location>
</feature>
<dbReference type="InterPro" id="IPR013083">
    <property type="entry name" value="Znf_RING/FYVE/PHD"/>
</dbReference>
<sequence>MSLLAVGLDGSIEDHNMQEPTQTRSPNSRTIDKCVNGPDPPATRHSPRRGIACPEPPPSGRRPGHRAATRSSEPASSSPLYCGRAYSKDNHQPRPHPHPHTLPHTHPCPPSSSPLSHSPSPNRTSHGDPFVARSQSHSGTSFPLSHQPSRFREQQSPVCPLVSPGDDALERANSGLRPSSSSEVNVEVQSSPPHSPSNFPEGSSAVRPESSLDGMAEFPHGQPNGEISGGQISTASYNNWNIPTTALEAGATDRTALHPFSAVQSTPEPQLGDSTTSNGASRETVPENNNPQASQPRLDHSFQNSWDAFIAQELERRAAFAQANHVPVMATMNPNLYHGQYFYPGPMTTATDVQLLNQTQVSGTVDNGAASANVSPATRDPHTPQGSPSRTHGVAHPEQVSGPRRSHMEAFTMDNRHNTGPSEYRNTRPRLLPGSQEASFAAHHAALQRQFAANGTNRPLSSNQQRATSRYVNAALRHFTFQHRGQSVEQVNIDLNRYAADHSGASTVKKGLDNQNDGRPKPKESSEMKIDFDCQICRSQTVDTVIIPCGHAILCQWCAEQHIPTFPAYPTRPREHANCPLCRKPVRERYRIFTP</sequence>
<dbReference type="Gene3D" id="3.30.40.10">
    <property type="entry name" value="Zinc/RING finger domain, C3HC4 (zinc finger)"/>
    <property type="match status" value="1"/>
</dbReference>
<dbReference type="Pfam" id="PF13920">
    <property type="entry name" value="zf-C3HC4_3"/>
    <property type="match status" value="1"/>
</dbReference>
<proteinExistence type="predicted"/>
<feature type="compositionally biased region" description="Basic and acidic residues" evidence="2">
    <location>
        <begin position="510"/>
        <end position="525"/>
    </location>
</feature>
<feature type="compositionally biased region" description="Polar residues" evidence="2">
    <location>
        <begin position="365"/>
        <end position="376"/>
    </location>
</feature>
<dbReference type="AlphaFoldDB" id="C5P715"/>
<dbReference type="EMBL" id="ACFW01000025">
    <property type="protein sequence ID" value="EER27215.1"/>
    <property type="molecule type" value="Genomic_DNA"/>
</dbReference>
<feature type="compositionally biased region" description="Polar residues" evidence="2">
    <location>
        <begin position="69"/>
        <end position="79"/>
    </location>
</feature>
<keyword evidence="1" id="KW-0863">Zinc-finger</keyword>
<feature type="region of interest" description="Disordered" evidence="2">
    <location>
        <begin position="261"/>
        <end position="301"/>
    </location>
</feature>
<feature type="compositionally biased region" description="Polar residues" evidence="2">
    <location>
        <begin position="133"/>
        <end position="148"/>
    </location>
</feature>
<gene>
    <name evidence="4" type="ORF">CPC735_025510</name>
</gene>
<feature type="domain" description="RING-type" evidence="3">
    <location>
        <begin position="534"/>
        <end position="583"/>
    </location>
</feature>
<dbReference type="SUPFAM" id="SSF57850">
    <property type="entry name" value="RING/U-box"/>
    <property type="match status" value="1"/>
</dbReference>
<evidence type="ECO:0000259" key="3">
    <source>
        <dbReference type="PROSITE" id="PS50089"/>
    </source>
</evidence>
<dbReference type="GO" id="GO:0006511">
    <property type="term" value="P:ubiquitin-dependent protein catabolic process"/>
    <property type="evidence" value="ECO:0007669"/>
    <property type="project" value="TreeGrafter"/>
</dbReference>
<dbReference type="PANTHER" id="PTHR22696:SF1">
    <property type="entry name" value="E3 UBIQUITIN-PROTEIN LIGASE RNF26"/>
    <property type="match status" value="1"/>
</dbReference>
<dbReference type="Proteomes" id="UP000009084">
    <property type="component" value="Unassembled WGS sequence"/>
</dbReference>
<feature type="region of interest" description="Disordered" evidence="2">
    <location>
        <begin position="1"/>
        <end position="232"/>
    </location>
</feature>
<dbReference type="GO" id="GO:0016567">
    <property type="term" value="P:protein ubiquitination"/>
    <property type="evidence" value="ECO:0007669"/>
    <property type="project" value="TreeGrafter"/>
</dbReference>
<evidence type="ECO:0000256" key="1">
    <source>
        <dbReference type="PROSITE-ProRule" id="PRU00175"/>
    </source>
</evidence>
<dbReference type="PROSITE" id="PS50089">
    <property type="entry name" value="ZF_RING_2"/>
    <property type="match status" value="1"/>
</dbReference>